<protein>
    <submittedName>
        <fullName evidence="2">Uncharacterized protein</fullName>
    </submittedName>
</protein>
<sequence length="98" mass="9976">MNKTAETVQSGQIDDAKLMQAGFAQCAFIALQTLAFPELGVAGGIVAAQCALMPWLVPVARKAPVMAVAMSLTSAVLSPVFSVLCLNAADILKGIAGA</sequence>
<feature type="transmembrane region" description="Helical" evidence="1">
    <location>
        <begin position="63"/>
        <end position="86"/>
    </location>
</feature>
<dbReference type="STRING" id="1177154.Y5S_03351"/>
<keyword evidence="3" id="KW-1185">Reference proteome</keyword>
<name>A0A095ULH0_9GAMM</name>
<proteinExistence type="predicted"/>
<dbReference type="AlphaFoldDB" id="A0A095ULH0"/>
<evidence type="ECO:0000256" key="1">
    <source>
        <dbReference type="SAM" id="Phobius"/>
    </source>
</evidence>
<dbReference type="PATRIC" id="fig|1177154.3.peg.3376"/>
<accession>A0A095ULH0</accession>
<keyword evidence="1" id="KW-0472">Membrane</keyword>
<dbReference type="EMBL" id="ARXV01000018">
    <property type="protein sequence ID" value="KGD63365.1"/>
    <property type="molecule type" value="Genomic_DNA"/>
</dbReference>
<dbReference type="RefSeq" id="WP_052041673.1">
    <property type="nucleotide sequence ID" value="NZ_ARXV01000018.1"/>
</dbReference>
<gene>
    <name evidence="2" type="ORF">Y5S_03351</name>
</gene>
<organism evidence="2 3">
    <name type="scientific">Alcanivorax nanhaiticus</name>
    <dbReference type="NCBI Taxonomy" id="1177154"/>
    <lineage>
        <taxon>Bacteria</taxon>
        <taxon>Pseudomonadati</taxon>
        <taxon>Pseudomonadota</taxon>
        <taxon>Gammaproteobacteria</taxon>
        <taxon>Oceanospirillales</taxon>
        <taxon>Alcanivoracaceae</taxon>
        <taxon>Alcanivorax</taxon>
    </lineage>
</organism>
<comment type="caution">
    <text evidence="2">The sequence shown here is derived from an EMBL/GenBank/DDBJ whole genome shotgun (WGS) entry which is preliminary data.</text>
</comment>
<dbReference type="Proteomes" id="UP000029444">
    <property type="component" value="Unassembled WGS sequence"/>
</dbReference>
<evidence type="ECO:0000313" key="3">
    <source>
        <dbReference type="Proteomes" id="UP000029444"/>
    </source>
</evidence>
<keyword evidence="1" id="KW-0812">Transmembrane</keyword>
<keyword evidence="1" id="KW-1133">Transmembrane helix</keyword>
<dbReference type="OrthoDB" id="6626359at2"/>
<reference evidence="2 3" key="1">
    <citation type="submission" date="2012-09" db="EMBL/GenBank/DDBJ databases">
        <title>Genome Sequence of alkane-degrading Bacterium Alcanivorax sp. 19-m-6.</title>
        <authorList>
            <person name="Lai Q."/>
            <person name="Shao Z."/>
        </authorList>
    </citation>
    <scope>NUCLEOTIDE SEQUENCE [LARGE SCALE GENOMIC DNA]</scope>
    <source>
        <strain evidence="2 3">19-m-6</strain>
    </source>
</reference>
<evidence type="ECO:0000313" key="2">
    <source>
        <dbReference type="EMBL" id="KGD63365.1"/>
    </source>
</evidence>